<comment type="caution">
    <text evidence="6">The sequence shown here is derived from an EMBL/GenBank/DDBJ whole genome shotgun (WGS) entry which is preliminary data.</text>
</comment>
<dbReference type="InterPro" id="IPR016162">
    <property type="entry name" value="Ald_DH_N"/>
</dbReference>
<dbReference type="Gene3D" id="3.40.309.10">
    <property type="entry name" value="Aldehyde Dehydrogenase, Chain A, domain 2"/>
    <property type="match status" value="1"/>
</dbReference>
<reference evidence="6" key="2">
    <citation type="submission" date="2020-09" db="EMBL/GenBank/DDBJ databases">
        <authorList>
            <person name="Sun Q."/>
            <person name="Zhou Y."/>
        </authorList>
    </citation>
    <scope>NUCLEOTIDE SEQUENCE</scope>
    <source>
        <strain evidence="6">CGMCC 4.3508</strain>
    </source>
</reference>
<dbReference type="PANTHER" id="PTHR42804:SF1">
    <property type="entry name" value="ALDEHYDE DEHYDROGENASE-RELATED"/>
    <property type="match status" value="1"/>
</dbReference>
<comment type="similarity">
    <text evidence="1 4">Belongs to the aldehyde dehydrogenase family.</text>
</comment>
<dbReference type="EMBL" id="BMMH01000029">
    <property type="protein sequence ID" value="GGL41738.1"/>
    <property type="molecule type" value="Genomic_DNA"/>
</dbReference>
<reference evidence="6" key="1">
    <citation type="journal article" date="2014" name="Int. J. Syst. Evol. Microbiol.">
        <title>Complete genome sequence of Corynebacterium casei LMG S-19264T (=DSM 44701T), isolated from a smear-ripened cheese.</title>
        <authorList>
            <consortium name="US DOE Joint Genome Institute (JGI-PGF)"/>
            <person name="Walter F."/>
            <person name="Albersmeier A."/>
            <person name="Kalinowski J."/>
            <person name="Ruckert C."/>
        </authorList>
    </citation>
    <scope>NUCLEOTIDE SEQUENCE</scope>
    <source>
        <strain evidence="6">CGMCC 4.3508</strain>
    </source>
</reference>
<evidence type="ECO:0000259" key="5">
    <source>
        <dbReference type="Pfam" id="PF00171"/>
    </source>
</evidence>
<gene>
    <name evidence="6" type="ORF">GCM10011588_65510</name>
</gene>
<feature type="active site" evidence="3">
    <location>
        <position position="256"/>
    </location>
</feature>
<dbReference type="Proteomes" id="UP000638263">
    <property type="component" value="Unassembled WGS sequence"/>
</dbReference>
<evidence type="ECO:0000256" key="1">
    <source>
        <dbReference type="ARBA" id="ARBA00009986"/>
    </source>
</evidence>
<dbReference type="CDD" id="cd07089">
    <property type="entry name" value="ALDH_CddD-AldA-like"/>
    <property type="match status" value="1"/>
</dbReference>
<keyword evidence="7" id="KW-1185">Reference proteome</keyword>
<dbReference type="PROSITE" id="PS00687">
    <property type="entry name" value="ALDEHYDE_DEHYDR_GLU"/>
    <property type="match status" value="1"/>
</dbReference>
<evidence type="ECO:0000313" key="6">
    <source>
        <dbReference type="EMBL" id="GGL41738.1"/>
    </source>
</evidence>
<dbReference type="RefSeq" id="WP_058852976.1">
    <property type="nucleotide sequence ID" value="NZ_BMMH01000029.1"/>
</dbReference>
<feature type="domain" description="Aldehyde dehydrogenase" evidence="5">
    <location>
        <begin position="21"/>
        <end position="480"/>
    </location>
</feature>
<dbReference type="GO" id="GO:0016620">
    <property type="term" value="F:oxidoreductase activity, acting on the aldehyde or oxo group of donors, NAD or NADP as acceptor"/>
    <property type="evidence" value="ECO:0007669"/>
    <property type="project" value="InterPro"/>
</dbReference>
<dbReference type="PANTHER" id="PTHR42804">
    <property type="entry name" value="ALDEHYDE DEHYDROGENASE"/>
    <property type="match status" value="1"/>
</dbReference>
<keyword evidence="2 4" id="KW-0560">Oxidoreductase</keyword>
<dbReference type="AlphaFoldDB" id="A0A917RX63"/>
<sequence>MELDQQRMLIDGELVGATGGREYGNVNPANEEVIGPAPDATAADVERALAAARRAFDEGRWAGDIEFRRHCLTQLQDELRADLDTIRAAHTAEVGMPVGLAQTVGVDAPVEWLRYWPELMSTYAWETERPVTEFMGAKSKRIVRREPGGVVGAITPWNYPFQLNLAKLGAPLAAGCTVVLKGAPDTPYSATLLAAAVSRTDIPAGVVNIVTTQDNSVAEILTTHPAVDQVTFTGSSRTGKLIMRNGAETIKKVSLELGGKSAAIILDDVDLAQILPFAAGIVCMHAGQGCALMTRVLVPKAQMGLAAEIVRAVYDQFPYGDPQQPENMMGPLINARQRDRVLDYIEAGKQEADLIAGGGRAEQFEKGFWVQPTAFANVSNDARIAREEIFGPVLSLIGYGDEEDAIRIANDSVYGLSGSVFSADIERATRVARRIRTGSIGVNGGGFTAPDTPYGGYKQSGIGREYGVEGLEDFLETKAIGIPV</sequence>
<proteinExistence type="inferred from homology"/>
<dbReference type="InterPro" id="IPR029510">
    <property type="entry name" value="Ald_DH_CS_GLU"/>
</dbReference>
<dbReference type="InterPro" id="IPR015590">
    <property type="entry name" value="Aldehyde_DH_dom"/>
</dbReference>
<dbReference type="Gene3D" id="3.40.605.10">
    <property type="entry name" value="Aldehyde Dehydrogenase, Chain A, domain 1"/>
    <property type="match status" value="1"/>
</dbReference>
<dbReference type="InterPro" id="IPR016163">
    <property type="entry name" value="Ald_DH_C"/>
</dbReference>
<evidence type="ECO:0000256" key="3">
    <source>
        <dbReference type="PROSITE-ProRule" id="PRU10007"/>
    </source>
</evidence>
<dbReference type="FunFam" id="3.40.605.10:FF:000007">
    <property type="entry name" value="NAD/NADP-dependent betaine aldehyde dehydrogenase"/>
    <property type="match status" value="1"/>
</dbReference>
<evidence type="ECO:0000256" key="4">
    <source>
        <dbReference type="RuleBase" id="RU003345"/>
    </source>
</evidence>
<accession>A0A917RX63</accession>
<protein>
    <submittedName>
        <fullName evidence="6">Aldehyde dehydrogenase</fullName>
    </submittedName>
</protein>
<evidence type="ECO:0000256" key="2">
    <source>
        <dbReference type="ARBA" id="ARBA00023002"/>
    </source>
</evidence>
<dbReference type="Pfam" id="PF00171">
    <property type="entry name" value="Aldedh"/>
    <property type="match status" value="1"/>
</dbReference>
<dbReference type="SUPFAM" id="SSF53720">
    <property type="entry name" value="ALDH-like"/>
    <property type="match status" value="1"/>
</dbReference>
<evidence type="ECO:0000313" key="7">
    <source>
        <dbReference type="Proteomes" id="UP000638263"/>
    </source>
</evidence>
<organism evidence="6 7">
    <name type="scientific">Nocardia jinanensis</name>
    <dbReference type="NCBI Taxonomy" id="382504"/>
    <lineage>
        <taxon>Bacteria</taxon>
        <taxon>Bacillati</taxon>
        <taxon>Actinomycetota</taxon>
        <taxon>Actinomycetes</taxon>
        <taxon>Mycobacteriales</taxon>
        <taxon>Nocardiaceae</taxon>
        <taxon>Nocardia</taxon>
    </lineage>
</organism>
<dbReference type="InterPro" id="IPR016161">
    <property type="entry name" value="Ald_DH/histidinol_DH"/>
</dbReference>
<name>A0A917RX63_9NOCA</name>